<dbReference type="EMBL" id="RQTK01000113">
    <property type="protein sequence ID" value="RUS87360.1"/>
    <property type="molecule type" value="Genomic_DNA"/>
</dbReference>
<organism evidence="13 14">
    <name type="scientific">Elysia chlorotica</name>
    <name type="common">Eastern emerald elysia</name>
    <name type="synonym">Sea slug</name>
    <dbReference type="NCBI Taxonomy" id="188477"/>
    <lineage>
        <taxon>Eukaryota</taxon>
        <taxon>Metazoa</taxon>
        <taxon>Spiralia</taxon>
        <taxon>Lophotrochozoa</taxon>
        <taxon>Mollusca</taxon>
        <taxon>Gastropoda</taxon>
        <taxon>Heterobranchia</taxon>
        <taxon>Euthyneura</taxon>
        <taxon>Panpulmonata</taxon>
        <taxon>Sacoglossa</taxon>
        <taxon>Placobranchoidea</taxon>
        <taxon>Plakobranchidae</taxon>
        <taxon>Elysia</taxon>
    </lineage>
</organism>
<dbReference type="PANTHER" id="PTHR42985">
    <property type="entry name" value="SODIUM-COUPLED MONOCARBOXYLATE TRANSPORTER"/>
    <property type="match status" value="1"/>
</dbReference>
<dbReference type="PANTHER" id="PTHR42985:SF40">
    <property type="entry name" value="LD47995P-RELATED"/>
    <property type="match status" value="1"/>
</dbReference>
<dbReference type="InterPro" id="IPR051163">
    <property type="entry name" value="Sodium:Solute_Symporter_SSF"/>
</dbReference>
<reference evidence="13 14" key="1">
    <citation type="submission" date="2019-01" db="EMBL/GenBank/DDBJ databases">
        <title>A draft genome assembly of the solar-powered sea slug Elysia chlorotica.</title>
        <authorList>
            <person name="Cai H."/>
            <person name="Li Q."/>
            <person name="Fang X."/>
            <person name="Li J."/>
            <person name="Curtis N.E."/>
            <person name="Altenburger A."/>
            <person name="Shibata T."/>
            <person name="Feng M."/>
            <person name="Maeda T."/>
            <person name="Schwartz J.A."/>
            <person name="Shigenobu S."/>
            <person name="Lundholm N."/>
            <person name="Nishiyama T."/>
            <person name="Yang H."/>
            <person name="Hasebe M."/>
            <person name="Li S."/>
            <person name="Pierce S.K."/>
            <person name="Wang J."/>
        </authorList>
    </citation>
    <scope>NUCLEOTIDE SEQUENCE [LARGE SCALE GENOMIC DNA]</scope>
    <source>
        <strain evidence="13">EC2010</strain>
        <tissue evidence="13">Whole organism of an adult</tissue>
    </source>
</reference>
<keyword evidence="14" id="KW-1185">Reference proteome</keyword>
<evidence type="ECO:0000256" key="10">
    <source>
        <dbReference type="ARBA" id="ARBA00023201"/>
    </source>
</evidence>
<feature type="transmembrane region" description="Helical" evidence="12">
    <location>
        <begin position="125"/>
        <end position="146"/>
    </location>
</feature>
<evidence type="ECO:0000256" key="12">
    <source>
        <dbReference type="SAM" id="Phobius"/>
    </source>
</evidence>
<feature type="transmembrane region" description="Helical" evidence="12">
    <location>
        <begin position="158"/>
        <end position="180"/>
    </location>
</feature>
<keyword evidence="3" id="KW-0813">Transport</keyword>
<keyword evidence="4" id="KW-1003">Cell membrane</keyword>
<comment type="similarity">
    <text evidence="2 11">Belongs to the sodium:solute symporter (SSF) (TC 2.A.21) family.</text>
</comment>
<accession>A0A433U0N3</accession>
<proteinExistence type="inferred from homology"/>
<feature type="transmembrane region" description="Helical" evidence="12">
    <location>
        <begin position="277"/>
        <end position="302"/>
    </location>
</feature>
<dbReference type="AlphaFoldDB" id="A0A433U0N3"/>
<evidence type="ECO:0000256" key="5">
    <source>
        <dbReference type="ARBA" id="ARBA00022692"/>
    </source>
</evidence>
<dbReference type="GO" id="GO:0006814">
    <property type="term" value="P:sodium ion transport"/>
    <property type="evidence" value="ECO:0007669"/>
    <property type="project" value="UniProtKB-KW"/>
</dbReference>
<comment type="subcellular location">
    <subcellularLocation>
        <location evidence="1">Cell membrane</location>
        <topology evidence="1">Multi-pass membrane protein</topology>
    </subcellularLocation>
</comment>
<evidence type="ECO:0000256" key="8">
    <source>
        <dbReference type="ARBA" id="ARBA00023065"/>
    </source>
</evidence>
<gene>
    <name evidence="13" type="ORF">EGW08_004902</name>
</gene>
<dbReference type="InterPro" id="IPR038377">
    <property type="entry name" value="Na/Glc_symporter_sf"/>
</dbReference>
<evidence type="ECO:0000313" key="13">
    <source>
        <dbReference type="EMBL" id="RUS87360.1"/>
    </source>
</evidence>
<dbReference type="Gene3D" id="1.20.1730.10">
    <property type="entry name" value="Sodium/glucose cotransporter"/>
    <property type="match status" value="1"/>
</dbReference>
<feature type="transmembrane region" description="Helical" evidence="12">
    <location>
        <begin position="79"/>
        <end position="105"/>
    </location>
</feature>
<dbReference type="InterPro" id="IPR001734">
    <property type="entry name" value="Na/solute_symporter"/>
</dbReference>
<evidence type="ECO:0000256" key="4">
    <source>
        <dbReference type="ARBA" id="ARBA00022475"/>
    </source>
</evidence>
<feature type="transmembrane region" description="Helical" evidence="12">
    <location>
        <begin position="330"/>
        <end position="352"/>
    </location>
</feature>
<evidence type="ECO:0000256" key="9">
    <source>
        <dbReference type="ARBA" id="ARBA00023136"/>
    </source>
</evidence>
<keyword evidence="6 12" id="KW-1133">Transmembrane helix</keyword>
<name>A0A433U0N3_ELYCH</name>
<keyword evidence="9 12" id="KW-0472">Membrane</keyword>
<dbReference type="PROSITE" id="PS50283">
    <property type="entry name" value="NA_SOLUT_SYMP_3"/>
    <property type="match status" value="1"/>
</dbReference>
<dbReference type="Proteomes" id="UP000271974">
    <property type="component" value="Unassembled WGS sequence"/>
</dbReference>
<feature type="transmembrane region" description="Helical" evidence="12">
    <location>
        <begin position="405"/>
        <end position="428"/>
    </location>
</feature>
<feature type="transmembrane region" description="Helical" evidence="12">
    <location>
        <begin position="192"/>
        <end position="216"/>
    </location>
</feature>
<feature type="transmembrane region" description="Helical" evidence="12">
    <location>
        <begin position="12"/>
        <end position="31"/>
    </location>
</feature>
<comment type="caution">
    <text evidence="13">The sequence shown here is derived from an EMBL/GenBank/DDBJ whole genome shotgun (WGS) entry which is preliminary data.</text>
</comment>
<dbReference type="NCBIfam" id="TIGR00813">
    <property type="entry name" value="sss"/>
    <property type="match status" value="1"/>
</dbReference>
<evidence type="ECO:0000256" key="7">
    <source>
        <dbReference type="ARBA" id="ARBA00023053"/>
    </source>
</evidence>
<keyword evidence="8" id="KW-0406">Ion transport</keyword>
<feature type="transmembrane region" description="Helical" evidence="12">
    <location>
        <begin position="236"/>
        <end position="256"/>
    </location>
</feature>
<dbReference type="STRING" id="188477.A0A433U0N3"/>
<protein>
    <recommendedName>
        <fullName evidence="15">Sodium/solute symporter</fullName>
    </recommendedName>
</protein>
<dbReference type="GO" id="GO:0005886">
    <property type="term" value="C:plasma membrane"/>
    <property type="evidence" value="ECO:0007669"/>
    <property type="project" value="UniProtKB-SubCell"/>
</dbReference>
<keyword evidence="5 12" id="KW-0812">Transmembrane</keyword>
<evidence type="ECO:0000256" key="3">
    <source>
        <dbReference type="ARBA" id="ARBA00022448"/>
    </source>
</evidence>
<dbReference type="OrthoDB" id="6132759at2759"/>
<evidence type="ECO:0000256" key="6">
    <source>
        <dbReference type="ARBA" id="ARBA00022989"/>
    </source>
</evidence>
<evidence type="ECO:0008006" key="15">
    <source>
        <dbReference type="Google" id="ProtNLM"/>
    </source>
</evidence>
<evidence type="ECO:0000256" key="2">
    <source>
        <dbReference type="ARBA" id="ARBA00006434"/>
    </source>
</evidence>
<keyword evidence="10" id="KW-0739">Sodium transport</keyword>
<keyword evidence="7" id="KW-0915">Sodium</keyword>
<dbReference type="GO" id="GO:0015293">
    <property type="term" value="F:symporter activity"/>
    <property type="evidence" value="ECO:0007669"/>
    <property type="project" value="TreeGrafter"/>
</dbReference>
<sequence>MSSNPALTVPDYVVAMVILALPVGIGIWYAVKDAHRATRDEYLLGGRRMGLVPVALSIFITFQSAISQIGLPAEVFSYGFIYILNSLGIAMSFLLIYFTVVPLMYPLHITSIYEYLKLRYKSETVRLVSTVVGMLANICYMAIALLSPALALQASAGLPLWLTIAVFGGVGTIYTAIGGIKSVIWTDVFQTLVVFAGTFTIIIKACSVVGGLSEVWDLAQIGGRTDFNRFTPDPTVRHSVWGLLVGHTFIWLVNGFNQSTLQRISSMKSLREAKMAFLLLIPCILVYSTLFCVTGLVVFAYFSLQDCDPFELAPYFVLHAMTDLPGMTGLYVSILCCGALSTLSSGINSLAANTVEDILRRPLRSMSEGSITLLTKLFVLVYGGIILSLAYLAKAMKGPITQMANTVFGACGSPIMGIFLMGAAVPWANKHGALRL</sequence>
<evidence type="ECO:0000256" key="11">
    <source>
        <dbReference type="RuleBase" id="RU362091"/>
    </source>
</evidence>
<evidence type="ECO:0000313" key="14">
    <source>
        <dbReference type="Proteomes" id="UP000271974"/>
    </source>
</evidence>
<feature type="transmembrane region" description="Helical" evidence="12">
    <location>
        <begin position="51"/>
        <end position="73"/>
    </location>
</feature>
<dbReference type="Pfam" id="PF00474">
    <property type="entry name" value="SSF"/>
    <property type="match status" value="1"/>
</dbReference>
<feature type="transmembrane region" description="Helical" evidence="12">
    <location>
        <begin position="373"/>
        <end position="393"/>
    </location>
</feature>
<evidence type="ECO:0000256" key="1">
    <source>
        <dbReference type="ARBA" id="ARBA00004651"/>
    </source>
</evidence>